<proteinExistence type="inferred from homology"/>
<name>A0ABT1LJC5_9HYPH</name>
<reference evidence="4 5" key="1">
    <citation type="submission" date="2022-07" db="EMBL/GenBank/DDBJ databases">
        <authorList>
            <person name="Li W.-J."/>
            <person name="Deng Q.-Q."/>
        </authorList>
    </citation>
    <scope>NUCLEOTIDE SEQUENCE [LARGE SCALE GENOMIC DNA]</scope>
    <source>
        <strain evidence="4 5">SYSU M60028</strain>
    </source>
</reference>
<dbReference type="EMBL" id="JANCLU010000020">
    <property type="protein sequence ID" value="MCP8940338.1"/>
    <property type="molecule type" value="Genomic_DNA"/>
</dbReference>
<dbReference type="SUPFAM" id="SSF52096">
    <property type="entry name" value="ClpP/crotonase"/>
    <property type="match status" value="1"/>
</dbReference>
<organism evidence="4 5">
    <name type="scientific">Alsobacter ponti</name>
    <dbReference type="NCBI Taxonomy" id="2962936"/>
    <lineage>
        <taxon>Bacteria</taxon>
        <taxon>Pseudomonadati</taxon>
        <taxon>Pseudomonadota</taxon>
        <taxon>Alphaproteobacteria</taxon>
        <taxon>Hyphomicrobiales</taxon>
        <taxon>Alsobacteraceae</taxon>
        <taxon>Alsobacter</taxon>
    </lineage>
</organism>
<evidence type="ECO:0000256" key="2">
    <source>
        <dbReference type="ARBA" id="ARBA00023239"/>
    </source>
</evidence>
<dbReference type="NCBIfam" id="NF004781">
    <property type="entry name" value="PRK06127.1"/>
    <property type="match status" value="1"/>
</dbReference>
<evidence type="ECO:0000313" key="5">
    <source>
        <dbReference type="Proteomes" id="UP001205890"/>
    </source>
</evidence>
<evidence type="ECO:0000256" key="3">
    <source>
        <dbReference type="RuleBase" id="RU003707"/>
    </source>
</evidence>
<dbReference type="RefSeq" id="WP_254744945.1">
    <property type="nucleotide sequence ID" value="NZ_JANCLU010000020.1"/>
</dbReference>
<dbReference type="PANTHER" id="PTHR11941">
    <property type="entry name" value="ENOYL-COA HYDRATASE-RELATED"/>
    <property type="match status" value="1"/>
</dbReference>
<dbReference type="InterPro" id="IPR014748">
    <property type="entry name" value="Enoyl-CoA_hydra_C"/>
</dbReference>
<protein>
    <submittedName>
        <fullName evidence="4">Enoyl-CoA hydratase</fullName>
    </submittedName>
</protein>
<dbReference type="InterPro" id="IPR029045">
    <property type="entry name" value="ClpP/crotonase-like_dom_sf"/>
</dbReference>
<evidence type="ECO:0000256" key="1">
    <source>
        <dbReference type="ARBA" id="ARBA00005254"/>
    </source>
</evidence>
<dbReference type="CDD" id="cd06558">
    <property type="entry name" value="crotonase-like"/>
    <property type="match status" value="1"/>
</dbReference>
<dbReference type="InterPro" id="IPR018376">
    <property type="entry name" value="Enoyl-CoA_hyd/isom_CS"/>
</dbReference>
<comment type="similarity">
    <text evidence="1 3">Belongs to the enoyl-CoA hydratase/isomerase family.</text>
</comment>
<sequence>MTDPFRPLDRLRAVLEGPVAQVLVDNPARRNAFDLAMWRAIPPLFATLEDDARVRAIVLRGAGDLPFASGADISEFETVRATAAGGRAYEEANEAAFRAVAHCRKPVIAMMRGFCLGGGLGLAVSCDLRVAAQGCQFGVPAGRLGVGYPPEAMGYVVAAVGAMAAKDLFFTARRLDADEALRLGLVGKVVADAALEDEALGLAAAVAANAPLTLAAAKLAIAHAAGLPGAPARAEVEAAVAACFDSDDYREGRAAFLAKRPPVFTGR</sequence>
<dbReference type="PANTHER" id="PTHR11941:SF54">
    <property type="entry name" value="ENOYL-COA HYDRATASE, MITOCHONDRIAL"/>
    <property type="match status" value="1"/>
</dbReference>
<dbReference type="Proteomes" id="UP001205890">
    <property type="component" value="Unassembled WGS sequence"/>
</dbReference>
<comment type="caution">
    <text evidence="4">The sequence shown here is derived from an EMBL/GenBank/DDBJ whole genome shotgun (WGS) entry which is preliminary data.</text>
</comment>
<evidence type="ECO:0000313" key="4">
    <source>
        <dbReference type="EMBL" id="MCP8940338.1"/>
    </source>
</evidence>
<gene>
    <name evidence="4" type="ORF">NK718_17565</name>
</gene>
<dbReference type="Gene3D" id="3.90.226.10">
    <property type="entry name" value="2-enoyl-CoA Hydratase, Chain A, domain 1"/>
    <property type="match status" value="1"/>
</dbReference>
<dbReference type="InterPro" id="IPR001753">
    <property type="entry name" value="Enoyl-CoA_hydra/iso"/>
</dbReference>
<dbReference type="Pfam" id="PF00378">
    <property type="entry name" value="ECH_1"/>
    <property type="match status" value="1"/>
</dbReference>
<keyword evidence="5" id="KW-1185">Reference proteome</keyword>
<keyword evidence="2" id="KW-0456">Lyase</keyword>
<dbReference type="PROSITE" id="PS00166">
    <property type="entry name" value="ENOYL_COA_HYDRATASE"/>
    <property type="match status" value="1"/>
</dbReference>
<accession>A0ABT1LJC5</accession>
<dbReference type="Gene3D" id="1.10.12.10">
    <property type="entry name" value="Lyase 2-enoyl-coa Hydratase, Chain A, domain 2"/>
    <property type="match status" value="1"/>
</dbReference>